<reference evidence="2" key="1">
    <citation type="submission" date="2023-03" db="EMBL/GenBank/DDBJ databases">
        <title>Massive genome expansion in bonnet fungi (Mycena s.s.) driven by repeated elements and novel gene families across ecological guilds.</title>
        <authorList>
            <consortium name="Lawrence Berkeley National Laboratory"/>
            <person name="Harder C.B."/>
            <person name="Miyauchi S."/>
            <person name="Viragh M."/>
            <person name="Kuo A."/>
            <person name="Thoen E."/>
            <person name="Andreopoulos B."/>
            <person name="Lu D."/>
            <person name="Skrede I."/>
            <person name="Drula E."/>
            <person name="Henrissat B."/>
            <person name="Morin E."/>
            <person name="Kohler A."/>
            <person name="Barry K."/>
            <person name="LaButti K."/>
            <person name="Morin E."/>
            <person name="Salamov A."/>
            <person name="Lipzen A."/>
            <person name="Mereny Z."/>
            <person name="Hegedus B."/>
            <person name="Baldrian P."/>
            <person name="Stursova M."/>
            <person name="Weitz H."/>
            <person name="Taylor A."/>
            <person name="Grigoriev I.V."/>
            <person name="Nagy L.G."/>
            <person name="Martin F."/>
            <person name="Kauserud H."/>
        </authorList>
    </citation>
    <scope>NUCLEOTIDE SEQUENCE</scope>
    <source>
        <strain evidence="2">CBHHK067</strain>
    </source>
</reference>
<accession>A0AAD7D803</accession>
<organism evidence="2 3">
    <name type="scientific">Mycena rosella</name>
    <name type="common">Pink bonnet</name>
    <name type="synonym">Agaricus rosellus</name>
    <dbReference type="NCBI Taxonomy" id="1033263"/>
    <lineage>
        <taxon>Eukaryota</taxon>
        <taxon>Fungi</taxon>
        <taxon>Dikarya</taxon>
        <taxon>Basidiomycota</taxon>
        <taxon>Agaricomycotina</taxon>
        <taxon>Agaricomycetes</taxon>
        <taxon>Agaricomycetidae</taxon>
        <taxon>Agaricales</taxon>
        <taxon>Marasmiineae</taxon>
        <taxon>Mycenaceae</taxon>
        <taxon>Mycena</taxon>
    </lineage>
</organism>
<keyword evidence="3" id="KW-1185">Reference proteome</keyword>
<gene>
    <name evidence="2" type="ORF">B0H17DRAFT_1205212</name>
</gene>
<comment type="caution">
    <text evidence="2">The sequence shown here is derived from an EMBL/GenBank/DDBJ whole genome shotgun (WGS) entry which is preliminary data.</text>
</comment>
<feature type="region of interest" description="Disordered" evidence="1">
    <location>
        <begin position="499"/>
        <end position="525"/>
    </location>
</feature>
<feature type="compositionally biased region" description="Low complexity" evidence="1">
    <location>
        <begin position="125"/>
        <end position="138"/>
    </location>
</feature>
<evidence type="ECO:0000256" key="1">
    <source>
        <dbReference type="SAM" id="MobiDB-lite"/>
    </source>
</evidence>
<dbReference type="Proteomes" id="UP001221757">
    <property type="component" value="Unassembled WGS sequence"/>
</dbReference>
<dbReference type="EMBL" id="JARKIE010000109">
    <property type="protein sequence ID" value="KAJ7683348.1"/>
    <property type="molecule type" value="Genomic_DNA"/>
</dbReference>
<protein>
    <submittedName>
        <fullName evidence="2">Uncharacterized protein</fullName>
    </submittedName>
</protein>
<feature type="region of interest" description="Disordered" evidence="1">
    <location>
        <begin position="125"/>
        <end position="147"/>
    </location>
</feature>
<proteinExistence type="predicted"/>
<name>A0AAD7D803_MYCRO</name>
<evidence type="ECO:0000313" key="3">
    <source>
        <dbReference type="Proteomes" id="UP001221757"/>
    </source>
</evidence>
<dbReference type="AlphaFoldDB" id="A0AAD7D803"/>
<evidence type="ECO:0000313" key="2">
    <source>
        <dbReference type="EMBL" id="KAJ7683348.1"/>
    </source>
</evidence>
<sequence>MDDRRLGYHGLYLDVTKDYTPDSKGRVSIETGMHTRSILAIEAHRGKNDKSIVTFATSTILYSYTLHKWASSTQGQSRTRGIRPGVQSPTQEMVGRMDRELKRLATYGRLRESTAEASQRLLSGLTTTETTQSSVTPSAVPRLDRTGKSGCPFKRVGKVVIRAASARDNIDHIPPCSAQRLHGLASDMILLLARPEALRASNPPISRSLEDVRAERSLLDLDIFEVCRSPHYRRSGNIYCAYIQTPSSRQNRLAGRSSTYGYQGALRLATIDVVRAGLKGALDALIDRAHIVLELSDAPTRSLNSSLGPQTRIVRHHLTNDPSLVIDSSTRNCRTTFWGARPSTVLITALLPSWTIATNVTRPAGPDLKDEQDANRCFTTFFRGRSPERLQTPPNLRDTQAKCSLLSAPNSTSTTALLPRSLERSKFPLPSLATQRPAGLDQRTNKLCGRYQKRLSRRKSLLDDISPPTSTTHTGSALKTALTNRTPAGLDLEDVLAATRAPRDRVESPTIPRTQTPAYVPAGRSLWTTSEATRSLLEVR</sequence>